<proteinExistence type="predicted"/>
<sequence length="562" mass="62268">MNPGEPDDSVKLFALPAASPPTDPSGGGSTPKRDESRQDRSASSGGKSAQPSAKGNVKNTPKSSDKVAGSGQEPRTRSDRDSPKTAQTTPGPDQSQKKKGQENPSRSIRKPKAAEGNRDGKAKPASGVKLPDKGKKRMAPAPVDTSKRPCPSGPPTPPRGPLSHEELTKELFGTSDDDVEMENPAVQESDRAEAGEARNPAEAEKSKDTADEKKAGGADPAGINTVEEKKPPKSRPAKGVSKHQTLVELHRDICQSRPWRRYLCTAGHFLPEVGEVAFEHPDHAISVSQFRSEMTRFWESCGEEVWKRMFQLTDKADGKAWERIVYQATHLVVELQILIDHSDFDDDLIRFLCFPHPAWPQLFHKPIALSDISGLVSPEAAIEYLSSEYSKYWPKVPNMRPDRKSRSWSYALGSTFAVVAKKKPGSSQVKALARRLFNVYDRTGEFKYDPDTDFDRVTQVLTRINEVAQEFVKNGAKFEPDRRFPLVTVRPKSDPDFPEQWFGGKEYPKTVYQWSGEDDAAFWTDPPDASKLENLPHDEEDQDQSASPSEAGSAYEEEVSKD</sequence>
<organism evidence="2 3">
    <name type="scientific">Aphanomyces euteiches</name>
    <dbReference type="NCBI Taxonomy" id="100861"/>
    <lineage>
        <taxon>Eukaryota</taxon>
        <taxon>Sar</taxon>
        <taxon>Stramenopiles</taxon>
        <taxon>Oomycota</taxon>
        <taxon>Saprolegniomycetes</taxon>
        <taxon>Saprolegniales</taxon>
        <taxon>Verrucalvaceae</taxon>
        <taxon>Aphanomyces</taxon>
    </lineage>
</organism>
<feature type="compositionally biased region" description="Polar residues" evidence="1">
    <location>
        <begin position="41"/>
        <end position="62"/>
    </location>
</feature>
<dbReference type="AlphaFoldDB" id="A0A6G0WBU8"/>
<feature type="compositionally biased region" description="Pro residues" evidence="1">
    <location>
        <begin position="151"/>
        <end position="160"/>
    </location>
</feature>
<feature type="compositionally biased region" description="Basic and acidic residues" evidence="1">
    <location>
        <begin position="188"/>
        <end position="216"/>
    </location>
</feature>
<feature type="compositionally biased region" description="Basic and acidic residues" evidence="1">
    <location>
        <begin position="528"/>
        <end position="537"/>
    </location>
</feature>
<feature type="compositionally biased region" description="Basic and acidic residues" evidence="1">
    <location>
        <begin position="74"/>
        <end position="83"/>
    </location>
</feature>
<feature type="compositionally biased region" description="Basic and acidic residues" evidence="1">
    <location>
        <begin position="112"/>
        <end position="122"/>
    </location>
</feature>
<feature type="region of interest" description="Disordered" evidence="1">
    <location>
        <begin position="1"/>
        <end position="243"/>
    </location>
</feature>
<evidence type="ECO:0000313" key="2">
    <source>
        <dbReference type="EMBL" id="KAF0724732.1"/>
    </source>
</evidence>
<name>A0A6G0WBU8_9STRA</name>
<dbReference type="EMBL" id="VJMJ01000265">
    <property type="protein sequence ID" value="KAF0724732.1"/>
    <property type="molecule type" value="Genomic_DNA"/>
</dbReference>
<protein>
    <submittedName>
        <fullName evidence="2">Uncharacterized protein</fullName>
    </submittedName>
</protein>
<evidence type="ECO:0000313" key="3">
    <source>
        <dbReference type="Proteomes" id="UP000481153"/>
    </source>
</evidence>
<evidence type="ECO:0000256" key="1">
    <source>
        <dbReference type="SAM" id="MobiDB-lite"/>
    </source>
</evidence>
<reference evidence="2 3" key="1">
    <citation type="submission" date="2019-07" db="EMBL/GenBank/DDBJ databases">
        <title>Genomics analysis of Aphanomyces spp. identifies a new class of oomycete effector associated with host adaptation.</title>
        <authorList>
            <person name="Gaulin E."/>
        </authorList>
    </citation>
    <scope>NUCLEOTIDE SEQUENCE [LARGE SCALE GENOMIC DNA]</scope>
    <source>
        <strain evidence="2 3">ATCC 201684</strain>
    </source>
</reference>
<comment type="caution">
    <text evidence="2">The sequence shown here is derived from an EMBL/GenBank/DDBJ whole genome shotgun (WGS) entry which is preliminary data.</text>
</comment>
<accession>A0A6G0WBU8</accession>
<keyword evidence="3" id="KW-1185">Reference proteome</keyword>
<feature type="compositionally biased region" description="Basic and acidic residues" evidence="1">
    <location>
        <begin position="31"/>
        <end position="40"/>
    </location>
</feature>
<feature type="region of interest" description="Disordered" evidence="1">
    <location>
        <begin position="518"/>
        <end position="562"/>
    </location>
</feature>
<dbReference type="VEuPathDB" id="FungiDB:AeMF1_006073"/>
<feature type="compositionally biased region" description="Polar residues" evidence="1">
    <location>
        <begin position="84"/>
        <end position="94"/>
    </location>
</feature>
<gene>
    <name evidence="2" type="ORF">Ae201684_016663</name>
</gene>
<dbReference type="Proteomes" id="UP000481153">
    <property type="component" value="Unassembled WGS sequence"/>
</dbReference>